<organism evidence="2 3">
    <name type="scientific">Thalassolituus marinus</name>
    <dbReference type="NCBI Taxonomy" id="671053"/>
    <lineage>
        <taxon>Bacteria</taxon>
        <taxon>Pseudomonadati</taxon>
        <taxon>Pseudomonadota</taxon>
        <taxon>Gammaproteobacteria</taxon>
        <taxon>Oceanospirillales</taxon>
        <taxon>Oceanospirillaceae</taxon>
        <taxon>Thalassolituus</taxon>
    </lineage>
</organism>
<accession>A0ABS7ZYG0</accession>
<feature type="region of interest" description="Disordered" evidence="1">
    <location>
        <begin position="198"/>
        <end position="220"/>
    </location>
</feature>
<evidence type="ECO:0000256" key="1">
    <source>
        <dbReference type="SAM" id="MobiDB-lite"/>
    </source>
</evidence>
<evidence type="ECO:0000313" key="3">
    <source>
        <dbReference type="Proteomes" id="UP000714380"/>
    </source>
</evidence>
<proteinExistence type="predicted"/>
<dbReference type="EMBL" id="JAEDAH010000105">
    <property type="protein sequence ID" value="MCA6065405.1"/>
    <property type="molecule type" value="Genomic_DNA"/>
</dbReference>
<protein>
    <recommendedName>
        <fullName evidence="4">DUF1845 domain-containing protein</fullName>
    </recommendedName>
</protein>
<gene>
    <name evidence="2" type="ORF">I9W95_17545</name>
</gene>
<comment type="caution">
    <text evidence="2">The sequence shown here is derived from an EMBL/GenBank/DDBJ whole genome shotgun (WGS) entry which is preliminary data.</text>
</comment>
<dbReference type="Proteomes" id="UP000714380">
    <property type="component" value="Unassembled WGS sequence"/>
</dbReference>
<dbReference type="RefSeq" id="WP_225677310.1">
    <property type="nucleotide sequence ID" value="NZ_JAEDAH010000105.1"/>
</dbReference>
<reference evidence="2 3" key="1">
    <citation type="submission" date="2020-12" db="EMBL/GenBank/DDBJ databases">
        <title>Novel Thalassolituus-related marine hydrocarbonoclastic bacteria mediated algae-derived hydrocarbons mineralization in twilight zone of the northern South China Sea.</title>
        <authorList>
            <person name="Dong C."/>
        </authorList>
    </citation>
    <scope>NUCLEOTIDE SEQUENCE [LARGE SCALE GENOMIC DNA]</scope>
    <source>
        <strain evidence="2 3">IMCC1826</strain>
    </source>
</reference>
<evidence type="ECO:0008006" key="4">
    <source>
        <dbReference type="Google" id="ProtNLM"/>
    </source>
</evidence>
<feature type="compositionally biased region" description="Pro residues" evidence="1">
    <location>
        <begin position="210"/>
        <end position="220"/>
    </location>
</feature>
<sequence>MNEPSQHGLMTPADLLKELGESPASQIQVEHTVFIRTNPAKHTLAKEYQRIPKSLQELFLRSHQTMRNKEANALYQEKAKGYREEISRQMGNIREDLEKLTNKWEILLTEIGHQINTNYNNPATVVVQITAPQEREFYELVETMDYLLVVMDNLWHAKEQSLEDKQRVTNNIVKGVAGLGVNAERKAKGLVRLRNQIRQAESATPTPENSTPPSPIDVAS</sequence>
<keyword evidence="3" id="KW-1185">Reference proteome</keyword>
<evidence type="ECO:0000313" key="2">
    <source>
        <dbReference type="EMBL" id="MCA6065405.1"/>
    </source>
</evidence>
<name>A0ABS7ZYG0_9GAMM</name>